<evidence type="ECO:0000256" key="3">
    <source>
        <dbReference type="ARBA" id="ARBA00013646"/>
    </source>
</evidence>
<dbReference type="OMA" id="THMFIVQ"/>
<evidence type="ECO:0000313" key="10">
    <source>
        <dbReference type="Ensembl" id="ENSCINP00000016745.3"/>
    </source>
</evidence>
<dbReference type="GO" id="GO:0005829">
    <property type="term" value="C:cytosol"/>
    <property type="evidence" value="ECO:0000318"/>
    <property type="project" value="GO_Central"/>
</dbReference>
<dbReference type="STRING" id="7719.ENSCINP00000016745"/>
<reference evidence="10" key="2">
    <citation type="journal article" date="2008" name="Genome Biol.">
        <title>Improved genome assembly and evidence-based global gene model set for the chordate Ciona intestinalis: new insight into intron and operon populations.</title>
        <authorList>
            <person name="Satou Y."/>
            <person name="Mineta K."/>
            <person name="Ogasawara M."/>
            <person name="Sasakura Y."/>
            <person name="Shoguchi E."/>
            <person name="Ueno K."/>
            <person name="Yamada L."/>
            <person name="Matsumoto J."/>
            <person name="Wasserscheid J."/>
            <person name="Dewar K."/>
            <person name="Wiley G.B."/>
            <person name="Macmil S.L."/>
            <person name="Roe B.A."/>
            <person name="Zeller R.W."/>
            <person name="Hastings K.E."/>
            <person name="Lemaire P."/>
            <person name="Lindquist E."/>
            <person name="Endo T."/>
            <person name="Hotta K."/>
            <person name="Inaba K."/>
        </authorList>
    </citation>
    <scope>NUCLEOTIDE SEQUENCE [LARGE SCALE GENOMIC DNA]</scope>
    <source>
        <strain evidence="10">wild type</strain>
    </source>
</reference>
<keyword evidence="11" id="KW-1185">Reference proteome</keyword>
<dbReference type="OrthoDB" id="66510at2759"/>
<dbReference type="InterPro" id="IPR019193">
    <property type="entry name" value="UBQ-conj_enz_E2-bd_prot"/>
</dbReference>
<evidence type="ECO:0000256" key="1">
    <source>
        <dbReference type="ARBA" id="ARBA00000885"/>
    </source>
</evidence>
<dbReference type="RefSeq" id="XP_002130581.1">
    <property type="nucleotide sequence ID" value="XM_002130545.5"/>
</dbReference>
<dbReference type="GeneID" id="100182071"/>
<proteinExistence type="predicted"/>
<evidence type="ECO:0000256" key="5">
    <source>
        <dbReference type="ARBA" id="ARBA00032234"/>
    </source>
</evidence>
<dbReference type="GO" id="GO:0006513">
    <property type="term" value="P:protein monoubiquitination"/>
    <property type="evidence" value="ECO:0000318"/>
    <property type="project" value="GO_Central"/>
</dbReference>
<comment type="function">
    <text evidence="7">E3 ubiquitin-protein ligase which accepts ubiquitin from specific E2 ubiquitin-conjugating enzymes, and transfers it to substrates, generally promoting their degradation by the proteasome. Independently of its E3 ubiquitin-protein ligase activity, acts as an inhibitor of CPSF3 endonuclease activity by blocking CPSF3 active site.</text>
</comment>
<evidence type="ECO:0000256" key="6">
    <source>
        <dbReference type="ARBA" id="ARBA00032298"/>
    </source>
</evidence>
<dbReference type="GO" id="GO:0000151">
    <property type="term" value="C:ubiquitin ligase complex"/>
    <property type="evidence" value="ECO:0000318"/>
    <property type="project" value="GO_Central"/>
</dbReference>
<protein>
    <recommendedName>
        <fullName evidence="3">E3 ubiquitin-protein ligase E3D</fullName>
        <ecNumber evidence="2">2.3.2.26</ecNumber>
    </recommendedName>
    <alternativeName>
        <fullName evidence="6">HECT-type E3 ubiquitin transferase E3D</fullName>
    </alternativeName>
    <alternativeName>
        <fullName evidence="5">UbcH10-binding protein with a HECT-like domain</fullName>
    </alternativeName>
    <alternativeName>
        <fullName evidence="4">Ubiquitin-conjugating enzyme E2C-binding protein</fullName>
    </alternativeName>
</protein>
<feature type="region of interest" description="Disordered" evidence="9">
    <location>
        <begin position="350"/>
        <end position="408"/>
    </location>
</feature>
<dbReference type="Proteomes" id="UP000008144">
    <property type="component" value="Chromosome 12"/>
</dbReference>
<gene>
    <name evidence="10" type="primary">LOC100182071</name>
</gene>
<accession>F6PJX9</accession>
<organism evidence="10 11">
    <name type="scientific">Ciona intestinalis</name>
    <name type="common">Transparent sea squirt</name>
    <name type="synonym">Ascidia intestinalis</name>
    <dbReference type="NCBI Taxonomy" id="7719"/>
    <lineage>
        <taxon>Eukaryota</taxon>
        <taxon>Metazoa</taxon>
        <taxon>Chordata</taxon>
        <taxon>Tunicata</taxon>
        <taxon>Ascidiacea</taxon>
        <taxon>Phlebobranchia</taxon>
        <taxon>Cionidae</taxon>
        <taxon>Ciona</taxon>
    </lineage>
</organism>
<dbReference type="GO" id="GO:0030332">
    <property type="term" value="F:cyclin binding"/>
    <property type="evidence" value="ECO:0000318"/>
    <property type="project" value="GO_Central"/>
</dbReference>
<evidence type="ECO:0000256" key="8">
    <source>
        <dbReference type="ARBA" id="ARBA00064185"/>
    </source>
</evidence>
<dbReference type="Pfam" id="PF09814">
    <property type="entry name" value="HECT_2"/>
    <property type="match status" value="1"/>
</dbReference>
<dbReference type="GO" id="GO:0043161">
    <property type="term" value="P:proteasome-mediated ubiquitin-dependent protein catabolic process"/>
    <property type="evidence" value="ECO:0000318"/>
    <property type="project" value="GO_Central"/>
</dbReference>
<evidence type="ECO:0000256" key="7">
    <source>
        <dbReference type="ARBA" id="ARBA00053831"/>
    </source>
</evidence>
<dbReference type="PANTHER" id="PTHR31531:SF2">
    <property type="entry name" value="E3 UBIQUITIN-PROTEIN LIGASE E3D"/>
    <property type="match status" value="1"/>
</dbReference>
<dbReference type="GO" id="GO:0061630">
    <property type="term" value="F:ubiquitin protein ligase activity"/>
    <property type="evidence" value="ECO:0000318"/>
    <property type="project" value="GO_Central"/>
</dbReference>
<evidence type="ECO:0000256" key="4">
    <source>
        <dbReference type="ARBA" id="ARBA00029737"/>
    </source>
</evidence>
<dbReference type="AlphaFoldDB" id="F6PJX9"/>
<evidence type="ECO:0000256" key="2">
    <source>
        <dbReference type="ARBA" id="ARBA00012485"/>
    </source>
</evidence>
<dbReference type="PANTHER" id="PTHR31531">
    <property type="entry name" value="E3 UBIQUITIN-PROTEIN LIGASE E3D FAMILY MEMBER"/>
    <property type="match status" value="1"/>
</dbReference>
<dbReference type="EC" id="2.3.2.26" evidence="2"/>
<name>F6PJX9_CIOIN</name>
<dbReference type="InParanoid" id="F6PJX9"/>
<reference evidence="10" key="4">
    <citation type="submission" date="2025-09" db="UniProtKB">
        <authorList>
            <consortium name="Ensembl"/>
        </authorList>
    </citation>
    <scope>IDENTIFICATION</scope>
</reference>
<dbReference type="GO" id="GO:0051865">
    <property type="term" value="P:protein autoubiquitination"/>
    <property type="evidence" value="ECO:0000318"/>
    <property type="project" value="GO_Central"/>
</dbReference>
<sequence length="517" mass="58523">MNDGTESEDSSYFMEVYDRIHAVDLVLRGSDHPDSIEISPSKIQTKKGDGTVETYPLVVNIEPTSCTSIQKHMNEGIGMRLQLRDSNPEPQTSLLSTTVKRVSNEISRLERGSSQCGCKTCGLTLFVKNVKFNRVLPLPSQSWRDLFNNWSCCSHSHKQKESNKEKVTTPAFVTNGVLKPRENDCLISDFHIMVHTKTVERKNILLRKLDYLPKEGALTSREMKCSRCRAVLGEAVGYEKSTIEAYKLNKNSIEVLSLRKHLSETFVRPVFFSEFFLERILAQQLSNAVDVHATHMFIVQDLNEKVHVLIRVMNTSTRLYVNNGKSVNEITESTREFCSISTNARIQSSNVKMKKGKSTTENSGVCHHGNGDGHASHSKGRQSRQFTEITEESDQVENDRIRRDGPPCMQGNKVAEVIEKLFSFSTHLISIGRTCNEIREADPTGCERIVKVMYASTDNPKMKQQTAKWLKDERTLTLTYPHEICVQMLLVLVSSTLTMPVAYRVFGDFVVGFLRLD</sequence>
<dbReference type="EMBL" id="EAAA01000932">
    <property type="status" value="NOT_ANNOTATED_CDS"/>
    <property type="molecule type" value="Genomic_DNA"/>
</dbReference>
<dbReference type="GO" id="GO:0005634">
    <property type="term" value="C:nucleus"/>
    <property type="evidence" value="ECO:0000318"/>
    <property type="project" value="GO_Central"/>
</dbReference>
<comment type="subunit">
    <text evidence="8">Interacts with UBE2C/UbcH10 (E2 ubiquitin-conjugating enzyme). In vitro, interacts with cyclin-B.</text>
</comment>
<evidence type="ECO:0000313" key="11">
    <source>
        <dbReference type="Proteomes" id="UP000008144"/>
    </source>
</evidence>
<dbReference type="GO" id="GO:0000209">
    <property type="term" value="P:protein polyubiquitination"/>
    <property type="evidence" value="ECO:0000318"/>
    <property type="project" value="GO_Central"/>
</dbReference>
<accession>A0A1W2WKD2</accession>
<dbReference type="HOGENOM" id="CLU_526699_0_0_1"/>
<dbReference type="Ensembl" id="ENSCINT00000016745.3">
    <property type="protein sequence ID" value="ENSCINP00000016745.3"/>
    <property type="gene ID" value="ENSCING00000008198.3"/>
</dbReference>
<dbReference type="KEGG" id="cin:100182071"/>
<comment type="catalytic activity">
    <reaction evidence="1">
        <text>S-ubiquitinyl-[E2 ubiquitin-conjugating enzyme]-L-cysteine + [acceptor protein]-L-lysine = [E2 ubiquitin-conjugating enzyme]-L-cysteine + N(6)-ubiquitinyl-[acceptor protein]-L-lysine.</text>
        <dbReference type="EC" id="2.3.2.26"/>
    </reaction>
</comment>
<evidence type="ECO:0000256" key="9">
    <source>
        <dbReference type="SAM" id="MobiDB-lite"/>
    </source>
</evidence>
<reference evidence="11" key="1">
    <citation type="journal article" date="2002" name="Science">
        <title>The draft genome of Ciona intestinalis: insights into chordate and vertebrate origins.</title>
        <authorList>
            <person name="Dehal P."/>
            <person name="Satou Y."/>
            <person name="Campbell R.K."/>
            <person name="Chapman J."/>
            <person name="Degnan B."/>
            <person name="De Tomaso A."/>
            <person name="Davidson B."/>
            <person name="Di Gregorio A."/>
            <person name="Gelpke M."/>
            <person name="Goodstein D.M."/>
            <person name="Harafuji N."/>
            <person name="Hastings K.E."/>
            <person name="Ho I."/>
            <person name="Hotta K."/>
            <person name="Huang W."/>
            <person name="Kawashima T."/>
            <person name="Lemaire P."/>
            <person name="Martinez D."/>
            <person name="Meinertzhagen I.A."/>
            <person name="Necula S."/>
            <person name="Nonaka M."/>
            <person name="Putnam N."/>
            <person name="Rash S."/>
            <person name="Saiga H."/>
            <person name="Satake M."/>
            <person name="Terry A."/>
            <person name="Yamada L."/>
            <person name="Wang H.G."/>
            <person name="Awazu S."/>
            <person name="Azumi K."/>
            <person name="Boore J."/>
            <person name="Branno M."/>
            <person name="Chin-Bow S."/>
            <person name="DeSantis R."/>
            <person name="Doyle S."/>
            <person name="Francino P."/>
            <person name="Keys D.N."/>
            <person name="Haga S."/>
            <person name="Hayashi H."/>
            <person name="Hino K."/>
            <person name="Imai K.S."/>
            <person name="Inaba K."/>
            <person name="Kano S."/>
            <person name="Kobayashi K."/>
            <person name="Kobayashi M."/>
            <person name="Lee B.I."/>
            <person name="Makabe K.W."/>
            <person name="Manohar C."/>
            <person name="Matassi G."/>
            <person name="Medina M."/>
            <person name="Mochizuki Y."/>
            <person name="Mount S."/>
            <person name="Morishita T."/>
            <person name="Miura S."/>
            <person name="Nakayama A."/>
            <person name="Nishizaka S."/>
            <person name="Nomoto H."/>
            <person name="Ohta F."/>
            <person name="Oishi K."/>
            <person name="Rigoutsos I."/>
            <person name="Sano M."/>
            <person name="Sasaki A."/>
            <person name="Sasakura Y."/>
            <person name="Shoguchi E."/>
            <person name="Shin-i T."/>
            <person name="Spagnuolo A."/>
            <person name="Stainier D."/>
            <person name="Suzuki M.M."/>
            <person name="Tassy O."/>
            <person name="Takatori N."/>
            <person name="Tokuoka M."/>
            <person name="Yagi K."/>
            <person name="Yoshizaki F."/>
            <person name="Wada S."/>
            <person name="Zhang C."/>
            <person name="Hyatt P.D."/>
            <person name="Larimer F."/>
            <person name="Detter C."/>
            <person name="Doggett N."/>
            <person name="Glavina T."/>
            <person name="Hawkins T."/>
            <person name="Richardson P."/>
            <person name="Lucas S."/>
            <person name="Kohara Y."/>
            <person name="Levine M."/>
            <person name="Satoh N."/>
            <person name="Rokhsar D.S."/>
        </authorList>
    </citation>
    <scope>NUCLEOTIDE SEQUENCE [LARGE SCALE GENOMIC DNA]</scope>
</reference>
<dbReference type="GeneTree" id="ENSGT00390000003986"/>
<dbReference type="FunCoup" id="F6PJX9">
    <property type="interactions" value="3"/>
</dbReference>
<dbReference type="GO" id="GO:0031624">
    <property type="term" value="F:ubiquitin conjugating enzyme binding"/>
    <property type="evidence" value="ECO:0000318"/>
    <property type="project" value="GO_Central"/>
</dbReference>
<reference evidence="10" key="3">
    <citation type="submission" date="2025-08" db="UniProtKB">
        <authorList>
            <consortium name="Ensembl"/>
        </authorList>
    </citation>
    <scope>IDENTIFICATION</scope>
</reference>